<gene>
    <name evidence="1" type="ORF">hbim_05172</name>
</gene>
<sequence>MSRRTDVLDTLRRAPAPMTIIQVAEILDVHPNTVRFHLEALAGTGQVERVEPGHHGPGRPPQLFRAVRRMDPGGPTQYRMLAEILTQGLADEDDPGAKALALGRSWGRTVPPTTADSAVHALVGLLDDLGFAPEQPVGDQMPLRHCPFLDLAEKRPAVVCPIHLGLMRGALESWRAPLTVTRLEAFAEPDLCVAHLAPKQLVKGEVS</sequence>
<name>A0AAI8TZA0_MYCME</name>
<dbReference type="EMBL" id="AP027452">
    <property type="protein sequence ID" value="BDY31220.1"/>
    <property type="molecule type" value="Genomic_DNA"/>
</dbReference>
<dbReference type="InterPro" id="IPR036390">
    <property type="entry name" value="WH_DNA-bd_sf"/>
</dbReference>
<proteinExistence type="predicted"/>
<dbReference type="SUPFAM" id="SSF46785">
    <property type="entry name" value="Winged helix' DNA-binding domain"/>
    <property type="match status" value="1"/>
</dbReference>
<dbReference type="AlphaFoldDB" id="A0AAI8TZA0"/>
<protein>
    <recommendedName>
        <fullName evidence="3">Transcriptional regulator</fullName>
    </recommendedName>
</protein>
<accession>A0AAI8TZA0</accession>
<reference evidence="1" key="1">
    <citation type="submission" date="2023-03" db="EMBL/GenBank/DDBJ databases">
        <title>Draft genome sequence of a Mycolicibacterium mageritense strain H4_3_1 isolated from a hybrid biological-inorganic system reactor.</title>
        <authorList>
            <person name="Feng X."/>
            <person name="Kazama D."/>
            <person name="Sato K."/>
            <person name="Kobayashi H."/>
        </authorList>
    </citation>
    <scope>NUCLEOTIDE SEQUENCE</scope>
    <source>
        <strain evidence="1">H4_3_1</strain>
    </source>
</reference>
<evidence type="ECO:0000313" key="2">
    <source>
        <dbReference type="Proteomes" id="UP001241092"/>
    </source>
</evidence>
<dbReference type="Proteomes" id="UP001241092">
    <property type="component" value="Chromosome"/>
</dbReference>
<dbReference type="Pfam" id="PF12840">
    <property type="entry name" value="HTH_20"/>
    <property type="match status" value="1"/>
</dbReference>
<evidence type="ECO:0000313" key="1">
    <source>
        <dbReference type="EMBL" id="BDY31220.1"/>
    </source>
</evidence>
<evidence type="ECO:0008006" key="3">
    <source>
        <dbReference type="Google" id="ProtNLM"/>
    </source>
</evidence>
<dbReference type="InterPro" id="IPR036388">
    <property type="entry name" value="WH-like_DNA-bd_sf"/>
</dbReference>
<organism evidence="1 2">
    <name type="scientific">Mycolicibacterium mageritense</name>
    <name type="common">Mycobacterium mageritense</name>
    <dbReference type="NCBI Taxonomy" id="53462"/>
    <lineage>
        <taxon>Bacteria</taxon>
        <taxon>Bacillati</taxon>
        <taxon>Actinomycetota</taxon>
        <taxon>Actinomycetes</taxon>
        <taxon>Mycobacteriales</taxon>
        <taxon>Mycobacteriaceae</taxon>
        <taxon>Mycolicibacterium</taxon>
    </lineage>
</organism>
<dbReference type="Gene3D" id="1.10.10.10">
    <property type="entry name" value="Winged helix-like DNA-binding domain superfamily/Winged helix DNA-binding domain"/>
    <property type="match status" value="1"/>
</dbReference>
<dbReference type="RefSeq" id="WP_036437075.1">
    <property type="nucleotide sequence ID" value="NZ_AP022567.1"/>
</dbReference>